<protein>
    <submittedName>
        <fullName evidence="3">Uncharacterized protein</fullName>
    </submittedName>
</protein>
<gene>
    <name evidence="3" type="ORF">DFR45_101461</name>
</gene>
<feature type="transmembrane region" description="Helical" evidence="2">
    <location>
        <begin position="58"/>
        <end position="76"/>
    </location>
</feature>
<keyword evidence="2" id="KW-0472">Membrane</keyword>
<evidence type="ECO:0000313" key="4">
    <source>
        <dbReference type="Proteomes" id="UP000252174"/>
    </source>
</evidence>
<sequence length="83" mass="8915">MKKIPSTVRALPRAERKTPLGRAGRDMGEKTDGAVTRQSARALWHAPARAAILLKTDLLPFVGGMLSGLPLAWAIIDLLGVRS</sequence>
<feature type="region of interest" description="Disordered" evidence="1">
    <location>
        <begin position="1"/>
        <end position="34"/>
    </location>
</feature>
<evidence type="ECO:0000256" key="2">
    <source>
        <dbReference type="SAM" id="Phobius"/>
    </source>
</evidence>
<dbReference type="Proteomes" id="UP000252174">
    <property type="component" value="Unassembled WGS sequence"/>
</dbReference>
<dbReference type="AlphaFoldDB" id="A0A369AS41"/>
<comment type="caution">
    <text evidence="3">The sequence shown here is derived from an EMBL/GenBank/DDBJ whole genome shotgun (WGS) entry which is preliminary data.</text>
</comment>
<keyword evidence="2" id="KW-1133">Transmembrane helix</keyword>
<proteinExistence type="predicted"/>
<dbReference type="EMBL" id="QPJU01000001">
    <property type="protein sequence ID" value="RCX11925.1"/>
    <property type="molecule type" value="Genomic_DNA"/>
</dbReference>
<keyword evidence="2" id="KW-0812">Transmembrane</keyword>
<evidence type="ECO:0000313" key="3">
    <source>
        <dbReference type="EMBL" id="RCX11925.1"/>
    </source>
</evidence>
<keyword evidence="4" id="KW-1185">Reference proteome</keyword>
<accession>A0A369AS41</accession>
<evidence type="ECO:0000256" key="1">
    <source>
        <dbReference type="SAM" id="MobiDB-lite"/>
    </source>
</evidence>
<reference evidence="3 4" key="1">
    <citation type="submission" date="2018-07" db="EMBL/GenBank/DDBJ databases">
        <title>Genomic Encyclopedia of Type Strains, Phase IV (KMG-IV): sequencing the most valuable type-strain genomes for metagenomic binning, comparative biology and taxonomic classification.</title>
        <authorList>
            <person name="Goeker M."/>
        </authorList>
    </citation>
    <scope>NUCLEOTIDE SEQUENCE [LARGE SCALE GENOMIC DNA]</scope>
    <source>
        <strain evidence="3 4">DSM 100911</strain>
    </source>
</reference>
<name>A0A369AS41_9BURK</name>
<dbReference type="RefSeq" id="WP_114482055.1">
    <property type="nucleotide sequence ID" value="NZ_QPJU01000001.1"/>
</dbReference>
<organism evidence="3 4">
    <name type="scientific">Extensimonas vulgaris</name>
    <dbReference type="NCBI Taxonomy" id="1031594"/>
    <lineage>
        <taxon>Bacteria</taxon>
        <taxon>Pseudomonadati</taxon>
        <taxon>Pseudomonadota</taxon>
        <taxon>Betaproteobacteria</taxon>
        <taxon>Burkholderiales</taxon>
        <taxon>Comamonadaceae</taxon>
        <taxon>Extensimonas</taxon>
    </lineage>
</organism>
<feature type="compositionally biased region" description="Basic and acidic residues" evidence="1">
    <location>
        <begin position="12"/>
        <end position="32"/>
    </location>
</feature>